<gene>
    <name evidence="7" type="ORF">BVC80_935g8</name>
</gene>
<evidence type="ECO:0000259" key="6">
    <source>
        <dbReference type="Pfam" id="PF14432"/>
    </source>
</evidence>
<dbReference type="GO" id="GO:0005739">
    <property type="term" value="C:mitochondrion"/>
    <property type="evidence" value="ECO:0007669"/>
    <property type="project" value="UniProtKB-SubCell"/>
</dbReference>
<dbReference type="GO" id="GO:0008270">
    <property type="term" value="F:zinc ion binding"/>
    <property type="evidence" value="ECO:0007669"/>
    <property type="project" value="InterPro"/>
</dbReference>
<accession>A0A200QAE3</accession>
<dbReference type="OMA" id="HAYSRCG"/>
<dbReference type="InterPro" id="IPR046848">
    <property type="entry name" value="E_motif"/>
</dbReference>
<evidence type="ECO:0000256" key="4">
    <source>
        <dbReference type="ARBA" id="ARBA00023128"/>
    </source>
</evidence>
<dbReference type="InterPro" id="IPR032867">
    <property type="entry name" value="DYW_dom"/>
</dbReference>
<dbReference type="Proteomes" id="UP000195402">
    <property type="component" value="Unassembled WGS sequence"/>
</dbReference>
<evidence type="ECO:0000256" key="5">
    <source>
        <dbReference type="PROSITE-ProRule" id="PRU00708"/>
    </source>
</evidence>
<dbReference type="EMBL" id="MVGT01002537">
    <property type="protein sequence ID" value="OVA07443.1"/>
    <property type="molecule type" value="Genomic_DNA"/>
</dbReference>
<comment type="caution">
    <text evidence="7">The sequence shown here is derived from an EMBL/GenBank/DDBJ whole genome shotgun (WGS) entry which is preliminary data.</text>
</comment>
<keyword evidence="8" id="KW-1185">Reference proteome</keyword>
<dbReference type="PANTHER" id="PTHR47926:SF382">
    <property type="entry name" value="PENTACOTRIPEPTIDE-REPEAT REGION OF PRORP DOMAIN-CONTAINING PROTEIN"/>
    <property type="match status" value="1"/>
</dbReference>
<comment type="subcellular location">
    <subcellularLocation>
        <location evidence="1">Mitochondrion</location>
    </subcellularLocation>
</comment>
<keyword evidence="4" id="KW-0496">Mitochondrion</keyword>
<dbReference type="FunFam" id="1.25.40.10:FF:000344">
    <property type="entry name" value="Pentatricopeptide repeat-containing protein"/>
    <property type="match status" value="1"/>
</dbReference>
<dbReference type="Pfam" id="PF14432">
    <property type="entry name" value="DYW_deaminase"/>
    <property type="match status" value="1"/>
</dbReference>
<feature type="repeat" description="PPR" evidence="5">
    <location>
        <begin position="236"/>
        <end position="270"/>
    </location>
</feature>
<dbReference type="InParanoid" id="A0A200QAE3"/>
<keyword evidence="3" id="KW-0809">Transit peptide</keyword>
<dbReference type="AlphaFoldDB" id="A0A200QAE3"/>
<dbReference type="Pfam" id="PF01535">
    <property type="entry name" value="PPR"/>
    <property type="match status" value="6"/>
</dbReference>
<proteinExistence type="predicted"/>
<dbReference type="InterPro" id="IPR046960">
    <property type="entry name" value="PPR_At4g14850-like_plant"/>
</dbReference>
<name>A0A200QAE3_MACCD</name>
<evidence type="ECO:0000313" key="8">
    <source>
        <dbReference type="Proteomes" id="UP000195402"/>
    </source>
</evidence>
<dbReference type="GO" id="GO:0003723">
    <property type="term" value="F:RNA binding"/>
    <property type="evidence" value="ECO:0007669"/>
    <property type="project" value="InterPro"/>
</dbReference>
<evidence type="ECO:0000256" key="1">
    <source>
        <dbReference type="ARBA" id="ARBA00004173"/>
    </source>
</evidence>
<feature type="repeat" description="PPR" evidence="5">
    <location>
        <begin position="417"/>
        <end position="451"/>
    </location>
</feature>
<dbReference type="InterPro" id="IPR011990">
    <property type="entry name" value="TPR-like_helical_dom_sf"/>
</dbReference>
<dbReference type="FunFam" id="1.25.40.10:FF:000366">
    <property type="entry name" value="Pentatricopeptide (PPR) repeat-containing protein"/>
    <property type="match status" value="1"/>
</dbReference>
<dbReference type="FunFam" id="1.25.40.10:FF:000501">
    <property type="entry name" value="Putative pentatricopeptide repeat-containing protein mitochondrial"/>
    <property type="match status" value="1"/>
</dbReference>
<evidence type="ECO:0000256" key="3">
    <source>
        <dbReference type="ARBA" id="ARBA00022946"/>
    </source>
</evidence>
<protein>
    <submittedName>
        <fullName evidence="7">Pentatricopeptide repeat</fullName>
    </submittedName>
</protein>
<dbReference type="InterPro" id="IPR002885">
    <property type="entry name" value="PPR_rpt"/>
</dbReference>
<keyword evidence="2" id="KW-0677">Repeat</keyword>
<dbReference type="Pfam" id="PF20431">
    <property type="entry name" value="E_motif"/>
    <property type="match status" value="1"/>
</dbReference>
<dbReference type="GO" id="GO:0009451">
    <property type="term" value="P:RNA modification"/>
    <property type="evidence" value="ECO:0007669"/>
    <property type="project" value="InterPro"/>
</dbReference>
<evidence type="ECO:0000313" key="7">
    <source>
        <dbReference type="EMBL" id="OVA07443.1"/>
    </source>
</evidence>
<feature type="domain" description="DYW" evidence="6">
    <location>
        <begin position="660"/>
        <end position="742"/>
    </location>
</feature>
<evidence type="ECO:0000256" key="2">
    <source>
        <dbReference type="ARBA" id="ARBA00022737"/>
    </source>
</evidence>
<feature type="repeat" description="PPR" evidence="5">
    <location>
        <begin position="107"/>
        <end position="141"/>
    </location>
</feature>
<dbReference type="PANTHER" id="PTHR47926">
    <property type="entry name" value="PENTATRICOPEPTIDE REPEAT-CONTAINING PROTEIN"/>
    <property type="match status" value="1"/>
</dbReference>
<sequence>MLETRSKWAHHIFIRALKTSTVTPSAITQLSQVSEPEPLLQVVRTLCAQNQLHNALSLFYAHNKPPLSINSNSQTYATLLHACALHKSLSEGQALHHYFLSLSLKPNLFITNHLINLYAKCGCLDYAQKLFDEMPERNLISWTALISGYYQHNQPDKCFKLFSCMLSYLRPNEFAFASVLSACDRDRGRQVHALTLKTSFDAYVYVGNALITMYYKNDADDSDDGWLVFETMPFRNLITWNSMIAGVQLRNRGDRSLELFSKMQQIGVGFDRVTLLSVIASLCCFDYIGDNGIILGHQNCCQLHCLAIKTGFLWEVEVATALVKAYSKLGGVITDCYKLFSEINGSQDIVSWTGIITIFAERDPEEALFLFCEFRRECLDPDRYTFSSVIKACAGFATERHCSAIHALVIKYGFNGDLVLSNALIHAYARSGSITLSEQVFDRMEIRNSISWNSMLKANAVHGRGREALKLFTKMNTKPDSTTIVALLSACSHAGLVDEGIEIFETMFDNYGISPQCDHFACMVDILGRAGRICEAEALINTMPMKADSVVWSALLGACRKHGEAKMAEMASMKLMELEPKNSLGYIQMSNIYCLKGSFKDAALIRKEMKGCKVRKEPGLSWIEIGNRVHEFAAGGRRHPQKEAIYAELEGLVQRLKNVGYVPETSLSLHDMEEEHKEEQLYYHSEKLALAFALINTGSGSSICGSNVIRIMKNIRICVDCHNFMKLASDLVQREIVVRDANLKRFDSLDYSPILGGLSYLADGITIYITKDEDRSSNNVITTGRLDSFSVVMELQRTIKLVSGDMNSFGSRSVFFGALVPTTP</sequence>
<dbReference type="Gene3D" id="1.25.40.10">
    <property type="entry name" value="Tetratricopeptide repeat domain"/>
    <property type="match status" value="5"/>
</dbReference>
<feature type="repeat" description="PPR" evidence="5">
    <location>
        <begin position="480"/>
        <end position="515"/>
    </location>
</feature>
<dbReference type="OrthoDB" id="1894072at2759"/>
<organism evidence="7 8">
    <name type="scientific">Macleaya cordata</name>
    <name type="common">Five-seeded plume-poppy</name>
    <name type="synonym">Bocconia cordata</name>
    <dbReference type="NCBI Taxonomy" id="56857"/>
    <lineage>
        <taxon>Eukaryota</taxon>
        <taxon>Viridiplantae</taxon>
        <taxon>Streptophyta</taxon>
        <taxon>Embryophyta</taxon>
        <taxon>Tracheophyta</taxon>
        <taxon>Spermatophyta</taxon>
        <taxon>Magnoliopsida</taxon>
        <taxon>Ranunculales</taxon>
        <taxon>Papaveraceae</taxon>
        <taxon>Papaveroideae</taxon>
        <taxon>Macleaya</taxon>
    </lineage>
</organism>
<dbReference type="FunCoup" id="A0A200QAE3">
    <property type="interactions" value="232"/>
</dbReference>
<dbReference type="PROSITE" id="PS51375">
    <property type="entry name" value="PPR"/>
    <property type="match status" value="4"/>
</dbReference>
<reference evidence="7 8" key="1">
    <citation type="journal article" date="2017" name="Mol. Plant">
        <title>The Genome of Medicinal Plant Macleaya cordata Provides New Insights into Benzylisoquinoline Alkaloids Metabolism.</title>
        <authorList>
            <person name="Liu X."/>
            <person name="Liu Y."/>
            <person name="Huang P."/>
            <person name="Ma Y."/>
            <person name="Qing Z."/>
            <person name="Tang Q."/>
            <person name="Cao H."/>
            <person name="Cheng P."/>
            <person name="Zheng Y."/>
            <person name="Yuan Z."/>
            <person name="Zhou Y."/>
            <person name="Liu J."/>
            <person name="Tang Z."/>
            <person name="Zhuo Y."/>
            <person name="Zhang Y."/>
            <person name="Yu L."/>
            <person name="Huang J."/>
            <person name="Yang P."/>
            <person name="Peng Q."/>
            <person name="Zhang J."/>
            <person name="Jiang W."/>
            <person name="Zhang Z."/>
            <person name="Lin K."/>
            <person name="Ro D.K."/>
            <person name="Chen X."/>
            <person name="Xiong X."/>
            <person name="Shang Y."/>
            <person name="Huang S."/>
            <person name="Zeng J."/>
        </authorList>
    </citation>
    <scope>NUCLEOTIDE SEQUENCE [LARGE SCALE GENOMIC DNA]</scope>
    <source>
        <strain evidence="8">cv. BLH2017</strain>
        <tissue evidence="7">Root</tissue>
    </source>
</reference>